<feature type="transmembrane region" description="Helical" evidence="2">
    <location>
        <begin position="30"/>
        <end position="48"/>
    </location>
</feature>
<evidence type="ECO:0000256" key="2">
    <source>
        <dbReference type="SAM" id="Phobius"/>
    </source>
</evidence>
<dbReference type="Gene3D" id="1.20.120.1220">
    <property type="match status" value="1"/>
</dbReference>
<gene>
    <name evidence="4" type="ORF">SAMN04244560_02071</name>
</gene>
<comment type="similarity">
    <text evidence="1">Belongs to the peptidase A24 family.</text>
</comment>
<dbReference type="InterPro" id="IPR050882">
    <property type="entry name" value="Prepilin_peptidase/N-MTase"/>
</dbReference>
<feature type="domain" description="Prepilin type IV endopeptidase peptidase" evidence="3">
    <location>
        <begin position="11"/>
        <end position="119"/>
    </location>
</feature>
<dbReference type="Proteomes" id="UP000183404">
    <property type="component" value="Unassembled WGS sequence"/>
</dbReference>
<keyword evidence="2" id="KW-0812">Transmembrane</keyword>
<dbReference type="PANTHER" id="PTHR30487">
    <property type="entry name" value="TYPE 4 PREPILIN-LIKE PROTEINS LEADER PEPTIDE-PROCESSING ENZYME"/>
    <property type="match status" value="1"/>
</dbReference>
<dbReference type="Pfam" id="PF01478">
    <property type="entry name" value="Peptidase_A24"/>
    <property type="match status" value="1"/>
</dbReference>
<keyword evidence="2" id="KW-0472">Membrane</keyword>
<reference evidence="4 5" key="1">
    <citation type="submission" date="2016-10" db="EMBL/GenBank/DDBJ databases">
        <authorList>
            <person name="de Groot N.N."/>
        </authorList>
    </citation>
    <scope>NUCLEOTIDE SEQUENCE [LARGE SCALE GENOMIC DNA]</scope>
    <source>
        <strain evidence="4 5">DSM 569</strain>
    </source>
</reference>
<dbReference type="InterPro" id="IPR000045">
    <property type="entry name" value="Prepilin_IV_endopep_pep"/>
</dbReference>
<dbReference type="GO" id="GO:0005886">
    <property type="term" value="C:plasma membrane"/>
    <property type="evidence" value="ECO:0007669"/>
    <property type="project" value="TreeGrafter"/>
</dbReference>
<evidence type="ECO:0000256" key="1">
    <source>
        <dbReference type="ARBA" id="ARBA00005801"/>
    </source>
</evidence>
<dbReference type="RefSeq" id="WP_074592744.1">
    <property type="nucleotide sequence ID" value="NZ_FNBS01000057.1"/>
</dbReference>
<protein>
    <submittedName>
        <fullName evidence="4">Type IV leader peptidase family protein</fullName>
    </submittedName>
</protein>
<keyword evidence="2" id="KW-1133">Transmembrane helix</keyword>
<feature type="transmembrane region" description="Helical" evidence="2">
    <location>
        <begin position="55"/>
        <end position="73"/>
    </location>
</feature>
<accession>A0A1G7SY26</accession>
<dbReference type="EMBL" id="FNBS01000057">
    <property type="protein sequence ID" value="SDG27858.1"/>
    <property type="molecule type" value="Genomic_DNA"/>
</dbReference>
<dbReference type="PANTHER" id="PTHR30487:SF0">
    <property type="entry name" value="PREPILIN LEADER PEPTIDASE_N-METHYLTRANSFERASE-RELATED"/>
    <property type="match status" value="1"/>
</dbReference>
<name>A0A1G7SY26_THETY</name>
<dbReference type="AlphaFoldDB" id="A0A1G7SY26"/>
<feature type="transmembrane region" description="Helical" evidence="2">
    <location>
        <begin position="103"/>
        <end position="123"/>
    </location>
</feature>
<evidence type="ECO:0000259" key="3">
    <source>
        <dbReference type="Pfam" id="PF01478"/>
    </source>
</evidence>
<sequence length="158" mass="17959">MEYVNIYLPIYLLTGYAAWQDYKTGEIDNWVSAAILLYGILVNAFLYPSRFFVSIWFLFTVGLFFVILFFVTYRKEGDEEFTAIGGGDVKLFAALSFFYGPKILLIVFLSSVLGLIYGLIVGIKQKTYLKTSIRFAPVIFASVILSGLPLFDQLFSFQ</sequence>
<proteinExistence type="inferred from homology"/>
<evidence type="ECO:0000313" key="5">
    <source>
        <dbReference type="Proteomes" id="UP000183404"/>
    </source>
</evidence>
<feature type="transmembrane region" description="Helical" evidence="2">
    <location>
        <begin position="135"/>
        <end position="155"/>
    </location>
</feature>
<evidence type="ECO:0000313" key="4">
    <source>
        <dbReference type="EMBL" id="SDG27858.1"/>
    </source>
</evidence>
<dbReference type="GO" id="GO:0004190">
    <property type="term" value="F:aspartic-type endopeptidase activity"/>
    <property type="evidence" value="ECO:0007669"/>
    <property type="project" value="InterPro"/>
</dbReference>
<organism evidence="4 5">
    <name type="scientific">Thermoanaerobacter thermohydrosulfuricus</name>
    <name type="common">Clostridium thermohydrosulfuricum</name>
    <dbReference type="NCBI Taxonomy" id="1516"/>
    <lineage>
        <taxon>Bacteria</taxon>
        <taxon>Bacillati</taxon>
        <taxon>Bacillota</taxon>
        <taxon>Clostridia</taxon>
        <taxon>Thermoanaerobacterales</taxon>
        <taxon>Thermoanaerobacteraceae</taxon>
        <taxon>Thermoanaerobacter</taxon>
    </lineage>
</organism>
<dbReference type="GO" id="GO:0006465">
    <property type="term" value="P:signal peptide processing"/>
    <property type="evidence" value="ECO:0007669"/>
    <property type="project" value="TreeGrafter"/>
</dbReference>